<feature type="transmembrane region" description="Helical" evidence="14">
    <location>
        <begin position="134"/>
        <end position="156"/>
    </location>
</feature>
<dbReference type="SMART" id="SM00220">
    <property type="entry name" value="S_TKc"/>
    <property type="match status" value="1"/>
</dbReference>
<dbReference type="Pfam" id="PF01657">
    <property type="entry name" value="Stress-antifung"/>
    <property type="match status" value="1"/>
</dbReference>
<dbReference type="CDD" id="cd14066">
    <property type="entry name" value="STKc_IRAK"/>
    <property type="match status" value="1"/>
</dbReference>
<evidence type="ECO:0000259" key="16">
    <source>
        <dbReference type="PROSITE" id="PS51473"/>
    </source>
</evidence>
<keyword evidence="10 14" id="KW-1133">Transmembrane helix</keyword>
<dbReference type="Pfam" id="PF07714">
    <property type="entry name" value="PK_Tyr_Ser-Thr"/>
    <property type="match status" value="1"/>
</dbReference>
<dbReference type="Gene3D" id="1.10.510.10">
    <property type="entry name" value="Transferase(Phosphotransferase) domain 1"/>
    <property type="match status" value="1"/>
</dbReference>
<keyword evidence="3" id="KW-0808">Transferase</keyword>
<evidence type="ECO:0000259" key="15">
    <source>
        <dbReference type="PROSITE" id="PS50011"/>
    </source>
</evidence>
<dbReference type="GO" id="GO:0005524">
    <property type="term" value="F:ATP binding"/>
    <property type="evidence" value="ECO:0007669"/>
    <property type="project" value="UniProtKB-KW"/>
</dbReference>
<dbReference type="PROSITE" id="PS00108">
    <property type="entry name" value="PROTEIN_KINASE_ST"/>
    <property type="match status" value="1"/>
</dbReference>
<keyword evidence="6" id="KW-0677">Repeat</keyword>
<protein>
    <submittedName>
        <fullName evidence="18">Cysteine-rich receptor-like protein kinase 10</fullName>
    </submittedName>
</protein>
<dbReference type="FunFam" id="1.10.510.10:FF:000129">
    <property type="entry name" value="cysteine-rich receptor-like protein kinase 10"/>
    <property type="match status" value="1"/>
</dbReference>
<evidence type="ECO:0000256" key="12">
    <source>
        <dbReference type="ARBA" id="ARBA00023180"/>
    </source>
</evidence>
<dbReference type="Gene3D" id="3.30.430.20">
    <property type="entry name" value="Gnk2 domain, C-X8-C-X2-C motif"/>
    <property type="match status" value="1"/>
</dbReference>
<evidence type="ECO:0000256" key="4">
    <source>
        <dbReference type="ARBA" id="ARBA00022692"/>
    </source>
</evidence>
<dbReference type="InterPro" id="IPR000719">
    <property type="entry name" value="Prot_kinase_dom"/>
</dbReference>
<dbReference type="PANTHER" id="PTHR27002">
    <property type="entry name" value="RECEPTOR-LIKE SERINE/THREONINE-PROTEIN KINASE SD1-8"/>
    <property type="match status" value="1"/>
</dbReference>
<dbReference type="FunFam" id="3.30.200.20:FF:000142">
    <property type="entry name" value="Cysteine-rich receptor-like protein kinase 10"/>
    <property type="match status" value="1"/>
</dbReference>
<evidence type="ECO:0000256" key="11">
    <source>
        <dbReference type="ARBA" id="ARBA00023136"/>
    </source>
</evidence>
<keyword evidence="7" id="KW-0547">Nucleotide-binding</keyword>
<evidence type="ECO:0000256" key="3">
    <source>
        <dbReference type="ARBA" id="ARBA00022679"/>
    </source>
</evidence>
<organism evidence="17 18">
    <name type="scientific">Dioscorea cayennensis subsp. rotundata</name>
    <name type="common">White Guinea yam</name>
    <name type="synonym">Dioscorea rotundata</name>
    <dbReference type="NCBI Taxonomy" id="55577"/>
    <lineage>
        <taxon>Eukaryota</taxon>
        <taxon>Viridiplantae</taxon>
        <taxon>Streptophyta</taxon>
        <taxon>Embryophyta</taxon>
        <taxon>Tracheophyta</taxon>
        <taxon>Spermatophyta</taxon>
        <taxon>Magnoliopsida</taxon>
        <taxon>Liliopsida</taxon>
        <taxon>Dioscoreales</taxon>
        <taxon>Dioscoreaceae</taxon>
        <taxon>Dioscorea</taxon>
    </lineage>
</organism>
<sequence>MDQITSNAYQSSSRFGANTSNFLDSGDIYGMVQCTRDLSDSDCAKCLNQAVGVVRGYCSGNIGCQALSMSCTARYETYPFFNVSWLAPSPAPPPVPPFLENNTNSISPAPTIGSGSKTPGNSPNGRKTRNTVRLVVVIVIPLVAAFVLLSGAYFWLQRRRVSKRIVKRAPTELYHYEITSLKSVEEQEFRSTESLLIDLATLRSATDNFSETNKLGEGGFGPVYKGVLVDGQEIAVKRLSGASSQGLLELRNEVVLVAKLQHRNLVMLLGCCLVGEEKLLVYEYLPNTSLDTILFDPIRCKQLDWAKRYNITKGISRGLLYLHEDSRLRIIHRDLKASNILLDQDMNPKISDFGLAKLFGVDETQNTSRIVGTYGYMAPEYTSNSPEYVLHGLFSTKSDVYSYGVLVLEIITGKRNFGFQASGHAPDLLSYVWQHWQGGTVLELKDKNLSDGFQLEEVLRCIHIGLLCVQEEANRRPNMASIVLMLESYSAFSSNSFSSRFFIT</sequence>
<dbReference type="AlphaFoldDB" id="A0AB40BUU6"/>
<dbReference type="InterPro" id="IPR038408">
    <property type="entry name" value="GNK2_sf"/>
</dbReference>
<evidence type="ECO:0000256" key="9">
    <source>
        <dbReference type="ARBA" id="ARBA00022840"/>
    </source>
</evidence>
<feature type="compositionally biased region" description="Polar residues" evidence="13">
    <location>
        <begin position="100"/>
        <end position="125"/>
    </location>
</feature>
<keyword evidence="8" id="KW-0418">Kinase</keyword>
<dbReference type="GO" id="GO:0006950">
    <property type="term" value="P:response to stress"/>
    <property type="evidence" value="ECO:0007669"/>
    <property type="project" value="UniProtKB-ARBA"/>
</dbReference>
<dbReference type="GeneID" id="120266739"/>
<feature type="region of interest" description="Disordered" evidence="13">
    <location>
        <begin position="96"/>
        <end position="126"/>
    </location>
</feature>
<dbReference type="InterPro" id="IPR001245">
    <property type="entry name" value="Ser-Thr/Tyr_kinase_cat_dom"/>
</dbReference>
<evidence type="ECO:0000256" key="14">
    <source>
        <dbReference type="SAM" id="Phobius"/>
    </source>
</evidence>
<dbReference type="Gene3D" id="3.30.200.20">
    <property type="entry name" value="Phosphorylase Kinase, domain 1"/>
    <property type="match status" value="1"/>
</dbReference>
<name>A0AB40BUU6_DIOCR</name>
<dbReference type="InterPro" id="IPR002902">
    <property type="entry name" value="GNK2"/>
</dbReference>
<dbReference type="CDD" id="cd23509">
    <property type="entry name" value="Gnk2-like"/>
    <property type="match status" value="1"/>
</dbReference>
<dbReference type="RefSeq" id="XP_039130336.1">
    <property type="nucleotide sequence ID" value="XM_039274402.1"/>
</dbReference>
<keyword evidence="11 14" id="KW-0472">Membrane</keyword>
<dbReference type="GO" id="GO:0004674">
    <property type="term" value="F:protein serine/threonine kinase activity"/>
    <property type="evidence" value="ECO:0007669"/>
    <property type="project" value="UniProtKB-KW"/>
</dbReference>
<accession>A0AB40BUU6</accession>
<gene>
    <name evidence="18" type="primary">LOC120266739</name>
</gene>
<dbReference type="Proteomes" id="UP001515500">
    <property type="component" value="Chromosome 8"/>
</dbReference>
<dbReference type="PROSITE" id="PS50011">
    <property type="entry name" value="PROTEIN_KINASE_DOM"/>
    <property type="match status" value="1"/>
</dbReference>
<feature type="domain" description="Protein kinase" evidence="15">
    <location>
        <begin position="209"/>
        <end position="492"/>
    </location>
</feature>
<evidence type="ECO:0000313" key="18">
    <source>
        <dbReference type="RefSeq" id="XP_039130336.1"/>
    </source>
</evidence>
<keyword evidence="9" id="KW-0067">ATP-binding</keyword>
<keyword evidence="5" id="KW-0732">Signal</keyword>
<feature type="domain" description="Gnk2-homologous" evidence="16">
    <location>
        <begin position="1"/>
        <end position="80"/>
    </location>
</feature>
<evidence type="ECO:0000256" key="10">
    <source>
        <dbReference type="ARBA" id="ARBA00022989"/>
    </source>
</evidence>
<evidence type="ECO:0000256" key="7">
    <source>
        <dbReference type="ARBA" id="ARBA00022741"/>
    </source>
</evidence>
<comment type="subcellular location">
    <subcellularLocation>
        <location evidence="1">Membrane</location>
        <topology evidence="1">Single-pass membrane protein</topology>
    </subcellularLocation>
</comment>
<dbReference type="PROSITE" id="PS51473">
    <property type="entry name" value="GNK2"/>
    <property type="match status" value="1"/>
</dbReference>
<keyword evidence="17" id="KW-1185">Reference proteome</keyword>
<evidence type="ECO:0000256" key="2">
    <source>
        <dbReference type="ARBA" id="ARBA00022527"/>
    </source>
</evidence>
<reference evidence="18" key="1">
    <citation type="submission" date="2025-08" db="UniProtKB">
        <authorList>
            <consortium name="RefSeq"/>
        </authorList>
    </citation>
    <scope>IDENTIFICATION</scope>
</reference>
<keyword evidence="4 14" id="KW-0812">Transmembrane</keyword>
<dbReference type="PANTHER" id="PTHR27002:SF1050">
    <property type="entry name" value="CYSTEINE-RICH RECEPTOR-LIKE PROTEIN KINASE 5"/>
    <property type="match status" value="1"/>
</dbReference>
<evidence type="ECO:0000313" key="17">
    <source>
        <dbReference type="Proteomes" id="UP001515500"/>
    </source>
</evidence>
<dbReference type="InterPro" id="IPR011009">
    <property type="entry name" value="Kinase-like_dom_sf"/>
</dbReference>
<dbReference type="GO" id="GO:0005886">
    <property type="term" value="C:plasma membrane"/>
    <property type="evidence" value="ECO:0007669"/>
    <property type="project" value="TreeGrafter"/>
</dbReference>
<evidence type="ECO:0000256" key="5">
    <source>
        <dbReference type="ARBA" id="ARBA00022729"/>
    </source>
</evidence>
<keyword evidence="12" id="KW-0325">Glycoprotein</keyword>
<dbReference type="InterPro" id="IPR008271">
    <property type="entry name" value="Ser/Thr_kinase_AS"/>
</dbReference>
<evidence type="ECO:0000256" key="6">
    <source>
        <dbReference type="ARBA" id="ARBA00022737"/>
    </source>
</evidence>
<evidence type="ECO:0000256" key="13">
    <source>
        <dbReference type="SAM" id="MobiDB-lite"/>
    </source>
</evidence>
<evidence type="ECO:0000256" key="1">
    <source>
        <dbReference type="ARBA" id="ARBA00004167"/>
    </source>
</evidence>
<proteinExistence type="predicted"/>
<dbReference type="SUPFAM" id="SSF56112">
    <property type="entry name" value="Protein kinase-like (PK-like)"/>
    <property type="match status" value="1"/>
</dbReference>
<keyword evidence="2" id="KW-0723">Serine/threonine-protein kinase</keyword>
<evidence type="ECO:0000256" key="8">
    <source>
        <dbReference type="ARBA" id="ARBA00022777"/>
    </source>
</evidence>